<dbReference type="SUPFAM" id="SSF51730">
    <property type="entry name" value="FAD-linked oxidoreductase"/>
    <property type="match status" value="1"/>
</dbReference>
<dbReference type="RefSeq" id="WP_211350621.1">
    <property type="nucleotide sequence ID" value="NZ_BAAAIK010000001.1"/>
</dbReference>
<keyword evidence="10" id="KW-1185">Reference proteome</keyword>
<sequence length="283" mass="30788">MSAEPIVPVPDAALLALRSPRFEMVPMRGLEEALDHLPPGATVPVTCSPTRGLDATLPVVTELVRRGHRPVPHLAARMVRDTAQLRGVVAELDRLGVRDVFVVAGDAATPAGPFEGAADLLRELHRIGHPFLEVGVTGYPESHSFIPDEATVSAMADKAPYATYLVSQICYDADTVVGWVRAVRDRGIMLPVHLGIPGVVDRTRLLRISTRIGLADSVRFLKRQTGVAVRAAAGYTPDHLVTELRPLFEDPALRVLGWHLFTFNEIARTEQWRQALLAGEGEG</sequence>
<reference evidence="9 10" key="1">
    <citation type="submission" date="2019-06" db="EMBL/GenBank/DDBJ databases">
        <title>Sequencing the genomes of 1000 actinobacteria strains.</title>
        <authorList>
            <person name="Klenk H.-P."/>
        </authorList>
    </citation>
    <scope>NUCLEOTIDE SEQUENCE [LARGE SCALE GENOMIC DNA]</scope>
    <source>
        <strain evidence="9 10">DSM 12335</strain>
    </source>
</reference>
<proteinExistence type="inferred from homology"/>
<gene>
    <name evidence="9" type="ORF">FB467_3065</name>
</gene>
<dbReference type="InterPro" id="IPR029041">
    <property type="entry name" value="FAD-linked_oxidoreductase-like"/>
</dbReference>
<evidence type="ECO:0000313" key="9">
    <source>
        <dbReference type="EMBL" id="TQL51898.1"/>
    </source>
</evidence>
<dbReference type="Proteomes" id="UP000319516">
    <property type="component" value="Unassembled WGS sequence"/>
</dbReference>
<dbReference type="GO" id="GO:0035999">
    <property type="term" value="P:tetrahydrofolate interconversion"/>
    <property type="evidence" value="ECO:0007669"/>
    <property type="project" value="UniProtKB-UniPathway"/>
</dbReference>
<evidence type="ECO:0000256" key="3">
    <source>
        <dbReference type="ARBA" id="ARBA00006743"/>
    </source>
</evidence>
<accession>A0A542YUY3</accession>
<dbReference type="GO" id="GO:0009086">
    <property type="term" value="P:methionine biosynthetic process"/>
    <property type="evidence" value="ECO:0007669"/>
    <property type="project" value="TreeGrafter"/>
</dbReference>
<dbReference type="UniPathway" id="UPA00193"/>
<dbReference type="PANTHER" id="PTHR45754">
    <property type="entry name" value="METHYLENETETRAHYDROFOLATE REDUCTASE"/>
    <property type="match status" value="1"/>
</dbReference>
<evidence type="ECO:0000256" key="4">
    <source>
        <dbReference type="ARBA" id="ARBA00022630"/>
    </source>
</evidence>
<dbReference type="AlphaFoldDB" id="A0A542YUY3"/>
<dbReference type="GO" id="GO:0106312">
    <property type="term" value="F:methylenetetrahydrofolate reductase (NADH) activity"/>
    <property type="evidence" value="ECO:0007669"/>
    <property type="project" value="UniProtKB-EC"/>
</dbReference>
<dbReference type="InterPro" id="IPR003171">
    <property type="entry name" value="Mehydrof_redctse-like"/>
</dbReference>
<comment type="catalytic activity">
    <reaction evidence="7">
        <text>(6S)-5-methyl-5,6,7,8-tetrahydrofolate + NAD(+) = (6R)-5,10-methylene-5,6,7,8-tetrahydrofolate + NADH + H(+)</text>
        <dbReference type="Rhea" id="RHEA:19821"/>
        <dbReference type="ChEBI" id="CHEBI:15378"/>
        <dbReference type="ChEBI" id="CHEBI:15636"/>
        <dbReference type="ChEBI" id="CHEBI:18608"/>
        <dbReference type="ChEBI" id="CHEBI:57540"/>
        <dbReference type="ChEBI" id="CHEBI:57945"/>
        <dbReference type="EC" id="1.5.1.54"/>
    </reaction>
    <physiologicalReaction direction="right-to-left" evidence="7">
        <dbReference type="Rhea" id="RHEA:19823"/>
    </physiologicalReaction>
</comment>
<dbReference type="PANTHER" id="PTHR45754:SF3">
    <property type="entry name" value="METHYLENETETRAHYDROFOLATE REDUCTASE (NADPH)"/>
    <property type="match status" value="1"/>
</dbReference>
<keyword evidence="5 8" id="KW-0274">FAD</keyword>
<protein>
    <recommendedName>
        <fullName evidence="8">Methylenetetrahydrofolate reductase</fullName>
    </recommendedName>
</protein>
<dbReference type="Gene3D" id="3.20.20.220">
    <property type="match status" value="1"/>
</dbReference>
<evidence type="ECO:0000256" key="5">
    <source>
        <dbReference type="ARBA" id="ARBA00022827"/>
    </source>
</evidence>
<name>A0A542YUY3_9MICO</name>
<dbReference type="Pfam" id="PF02219">
    <property type="entry name" value="MTHFR"/>
    <property type="match status" value="1"/>
</dbReference>
<dbReference type="EMBL" id="VFOP01000001">
    <property type="protein sequence ID" value="TQL51898.1"/>
    <property type="molecule type" value="Genomic_DNA"/>
</dbReference>
<evidence type="ECO:0000256" key="7">
    <source>
        <dbReference type="ARBA" id="ARBA00048628"/>
    </source>
</evidence>
<comment type="caution">
    <text evidence="9">The sequence shown here is derived from an EMBL/GenBank/DDBJ whole genome shotgun (WGS) entry which is preliminary data.</text>
</comment>
<evidence type="ECO:0000313" key="10">
    <source>
        <dbReference type="Proteomes" id="UP000319516"/>
    </source>
</evidence>
<evidence type="ECO:0000256" key="2">
    <source>
        <dbReference type="ARBA" id="ARBA00004777"/>
    </source>
</evidence>
<dbReference type="GO" id="GO:0071949">
    <property type="term" value="F:FAD binding"/>
    <property type="evidence" value="ECO:0007669"/>
    <property type="project" value="TreeGrafter"/>
</dbReference>
<comment type="cofactor">
    <cofactor evidence="1 8">
        <name>FAD</name>
        <dbReference type="ChEBI" id="CHEBI:57692"/>
    </cofactor>
</comment>
<comment type="pathway">
    <text evidence="2 8">One-carbon metabolism; tetrahydrofolate interconversion.</text>
</comment>
<evidence type="ECO:0000256" key="1">
    <source>
        <dbReference type="ARBA" id="ARBA00001974"/>
    </source>
</evidence>
<evidence type="ECO:0000256" key="8">
    <source>
        <dbReference type="RuleBase" id="RU003862"/>
    </source>
</evidence>
<evidence type="ECO:0000256" key="6">
    <source>
        <dbReference type="ARBA" id="ARBA00023002"/>
    </source>
</evidence>
<keyword evidence="4 8" id="KW-0285">Flavoprotein</keyword>
<keyword evidence="6 8" id="KW-0560">Oxidoreductase</keyword>
<comment type="similarity">
    <text evidence="3 8">Belongs to the methylenetetrahydrofolate reductase family.</text>
</comment>
<dbReference type="GO" id="GO:0005829">
    <property type="term" value="C:cytosol"/>
    <property type="evidence" value="ECO:0007669"/>
    <property type="project" value="TreeGrafter"/>
</dbReference>
<organism evidence="9 10">
    <name type="scientific">Ornithinicoccus hortensis</name>
    <dbReference type="NCBI Taxonomy" id="82346"/>
    <lineage>
        <taxon>Bacteria</taxon>
        <taxon>Bacillati</taxon>
        <taxon>Actinomycetota</taxon>
        <taxon>Actinomycetes</taxon>
        <taxon>Micrococcales</taxon>
        <taxon>Intrasporangiaceae</taxon>
        <taxon>Ornithinicoccus</taxon>
    </lineage>
</organism>